<evidence type="ECO:0000256" key="7">
    <source>
        <dbReference type="SAM" id="MobiDB-lite"/>
    </source>
</evidence>
<reference evidence="9 10" key="1">
    <citation type="submission" date="2024-11" db="EMBL/GenBank/DDBJ databases">
        <title>A near-complete genome assembly of Cinchona calisaya.</title>
        <authorList>
            <person name="Lian D.C."/>
            <person name="Zhao X.W."/>
            <person name="Wei L."/>
        </authorList>
    </citation>
    <scope>NUCLEOTIDE SEQUENCE [LARGE SCALE GENOMIC DNA]</scope>
    <source>
        <tissue evidence="9">Nenye</tissue>
    </source>
</reference>
<gene>
    <name evidence="9" type="ORF">ACH5RR_033490</name>
</gene>
<feature type="region of interest" description="Disordered" evidence="7">
    <location>
        <begin position="1238"/>
        <end position="1270"/>
    </location>
</feature>
<dbReference type="PANTHER" id="PTHR14222">
    <property type="entry name" value="CONDENSIN"/>
    <property type="match status" value="1"/>
</dbReference>
<feature type="domain" description="Condensin complex subunit 1 C-terminal" evidence="8">
    <location>
        <begin position="925"/>
        <end position="1041"/>
    </location>
</feature>
<sequence length="1345" mass="148834">MDEESINRILTEIETQSPISSFSLKNLQTLLDFTLRTNDSANLESFYTEISSRNISLSSFTTSLSSVMDSGGPARNNHLSLLASNVYLSLLLSPNSPVFTLFTPMAFLSLLRSIRWAFKNPSLGSSEGSGGEIRGRKKRGGGRIRAGKNRGKQVVDEGENEGESEGGDFDVRVFSVLERLELVLGLVHLDRFPESLRSLVQTVAEIPVVAGEVCRNSGSYGKLCELCSRILNEVLKVEHGDQAVSAAEVLKCLSPLMFLPKSQSRSFSLEFVVNRLSRLAKHSSAVKKAVVNLPKYLVHKAPEKAEPKALAVESIMEIVKVWDFDDQVGFVDYVVKMSQGKGQFRLLAVDLILVLMTTLRDPLGLDLGDKVENLWGLTCLETLIQRCSDVTAGIRARALTNLAQLVGFLSGNDRSRTLLKGVMGYGKGGSSRMQGGMNDLLQKRCMDEKAAVRKAALFLISKLTALLGSALDGHLLKTVGMACSDPLVSIRKAAISALSEAFRLFSDENVTREWLHSVPPLITDNESSIQEECESLFSELVLDRVSKALSDTTSHQHSVMDNSSGKTMDFDREMELLCPEGVLCVLKATCDGEVTPWVKKICTILGKKKRLKPKIATSLQNIIRTSESLWLRHSMPIEKWTAPPGAWLLLSEVSAFLPKEVDWEFLHHHWQLVDNYKPDDELRSPRDERDGDEELDIESNSVAWAGDRVFLLQTISNVSVTLPPEPAADLAHNFLKRLEEFDMHSTEVNAHVKALRTLCKRKALNPEEADSLVIKWVQQLLSQASHVLDMYISKDSRENNENTFRTPHNSRSRHGKSATPSMTKLLLQAITAVYTIGSLVIICPSADVKAIVTTLHTIITSGTSDTKSKIKISLGPAFSVKEAAPSLYIQAWLTMGKICLSDGKLAKRYIPLFVQELEKSDCAALRNNIVVMMADFCVRHTALVDCYMSKLTKCLRDPCELVRRQTFILLARLLQRDYVKWRGVLFLRFLLSLVDESEKIRQLADFLFGNILKVKAPLLAYNSFVEAIFVLNDCNAHTGRSNPQNPKSDNYLFCIRGNDEHSRSRRMHVYITLLKQMAPEHLLATFAKVCAEILAAASDGMLNLEDATGQSVLQDAFQILCSKEIRIPSSRASSSDSAEMEEDGGEGGGSAAVAKGRAITQAVKKGLIQNTVPIFIELKRLLESKNSPLIGSLMECLRVLLKDYKNEIDEILVADKQLQKELIYDMQKYETMKAKSTAAESVANRQRSETYQSPSDPKIARSGPSKLDHLHSNSKVASAMAGAVAASRARAVLRQVNQGASTPPLSAMSVPKLKSCTDAVTHGEKSSDLIESLRRKHSFDSDEEN</sequence>
<dbReference type="Proteomes" id="UP001630127">
    <property type="component" value="Unassembled WGS sequence"/>
</dbReference>
<dbReference type="InterPro" id="IPR032682">
    <property type="entry name" value="Cnd1_C"/>
</dbReference>
<feature type="compositionally biased region" description="Basic and acidic residues" evidence="7">
    <location>
        <begin position="1321"/>
        <end position="1333"/>
    </location>
</feature>
<dbReference type="InterPro" id="IPR016024">
    <property type="entry name" value="ARM-type_fold"/>
</dbReference>
<feature type="region of interest" description="Disordered" evidence="7">
    <location>
        <begin position="798"/>
        <end position="819"/>
    </location>
</feature>
<keyword evidence="2" id="KW-0132">Cell division</keyword>
<feature type="compositionally biased region" description="Polar residues" evidence="7">
    <location>
        <begin position="1243"/>
        <end position="1255"/>
    </location>
</feature>
<evidence type="ECO:0000313" key="10">
    <source>
        <dbReference type="Proteomes" id="UP001630127"/>
    </source>
</evidence>
<evidence type="ECO:0000256" key="4">
    <source>
        <dbReference type="ARBA" id="ARBA00023067"/>
    </source>
</evidence>
<feature type="compositionally biased region" description="Acidic residues" evidence="7">
    <location>
        <begin position="156"/>
        <end position="165"/>
    </location>
</feature>
<dbReference type="EMBL" id="JBJUIK010000013">
    <property type="protein sequence ID" value="KAL3508108.1"/>
    <property type="molecule type" value="Genomic_DNA"/>
</dbReference>
<evidence type="ECO:0000256" key="2">
    <source>
        <dbReference type="ARBA" id="ARBA00022618"/>
    </source>
</evidence>
<evidence type="ECO:0000313" key="9">
    <source>
        <dbReference type="EMBL" id="KAL3508108.1"/>
    </source>
</evidence>
<evidence type="ECO:0000259" key="8">
    <source>
        <dbReference type="Pfam" id="PF12717"/>
    </source>
</evidence>
<keyword evidence="5" id="KW-0539">Nucleus</keyword>
<dbReference type="Gene3D" id="1.25.10.10">
    <property type="entry name" value="Leucine-rich Repeat Variant"/>
    <property type="match status" value="1"/>
</dbReference>
<keyword evidence="3" id="KW-0498">Mitosis</keyword>
<feature type="compositionally biased region" description="Basic residues" evidence="7">
    <location>
        <begin position="135"/>
        <end position="151"/>
    </location>
</feature>
<keyword evidence="6" id="KW-0131">Cell cycle</keyword>
<dbReference type="GO" id="GO:0051301">
    <property type="term" value="P:cell division"/>
    <property type="evidence" value="ECO:0007669"/>
    <property type="project" value="UniProtKB-KW"/>
</dbReference>
<accession>A0ABD2YL46</accession>
<evidence type="ECO:0000256" key="3">
    <source>
        <dbReference type="ARBA" id="ARBA00022776"/>
    </source>
</evidence>
<feature type="region of interest" description="Disordered" evidence="7">
    <location>
        <begin position="124"/>
        <end position="165"/>
    </location>
</feature>
<feature type="region of interest" description="Disordered" evidence="7">
    <location>
        <begin position="1318"/>
        <end position="1345"/>
    </location>
</feature>
<dbReference type="Pfam" id="PF12717">
    <property type="entry name" value="Cnd1"/>
    <property type="match status" value="1"/>
</dbReference>
<dbReference type="SUPFAM" id="SSF48371">
    <property type="entry name" value="ARM repeat"/>
    <property type="match status" value="1"/>
</dbReference>
<dbReference type="GO" id="GO:0005634">
    <property type="term" value="C:nucleus"/>
    <property type="evidence" value="ECO:0007669"/>
    <property type="project" value="UniProtKB-SubCell"/>
</dbReference>
<name>A0ABD2YL46_9GENT</name>
<keyword evidence="10" id="KW-1185">Reference proteome</keyword>
<comment type="subcellular location">
    <subcellularLocation>
        <location evidence="1">Nucleus</location>
    </subcellularLocation>
</comment>
<keyword evidence="4" id="KW-0226">DNA condensation</keyword>
<dbReference type="InterPro" id="IPR026971">
    <property type="entry name" value="CND1/NCAPD3"/>
</dbReference>
<dbReference type="InterPro" id="IPR011989">
    <property type="entry name" value="ARM-like"/>
</dbReference>
<evidence type="ECO:0000256" key="1">
    <source>
        <dbReference type="ARBA" id="ARBA00004123"/>
    </source>
</evidence>
<proteinExistence type="predicted"/>
<dbReference type="PANTHER" id="PTHR14222:SF1">
    <property type="entry name" value="CONDENSIN-2 COMPLEX SUBUNIT D3"/>
    <property type="match status" value="1"/>
</dbReference>
<feature type="region of interest" description="Disordered" evidence="7">
    <location>
        <begin position="1130"/>
        <end position="1151"/>
    </location>
</feature>
<dbReference type="GO" id="GO:0030261">
    <property type="term" value="P:chromosome condensation"/>
    <property type="evidence" value="ECO:0007669"/>
    <property type="project" value="UniProtKB-KW"/>
</dbReference>
<evidence type="ECO:0000256" key="6">
    <source>
        <dbReference type="ARBA" id="ARBA00023306"/>
    </source>
</evidence>
<comment type="caution">
    <text evidence="9">The sequence shown here is derived from an EMBL/GenBank/DDBJ whole genome shotgun (WGS) entry which is preliminary data.</text>
</comment>
<protein>
    <recommendedName>
        <fullName evidence="8">Condensin complex subunit 1 C-terminal domain-containing protein</fullName>
    </recommendedName>
</protein>
<organism evidence="9 10">
    <name type="scientific">Cinchona calisaya</name>
    <dbReference type="NCBI Taxonomy" id="153742"/>
    <lineage>
        <taxon>Eukaryota</taxon>
        <taxon>Viridiplantae</taxon>
        <taxon>Streptophyta</taxon>
        <taxon>Embryophyta</taxon>
        <taxon>Tracheophyta</taxon>
        <taxon>Spermatophyta</taxon>
        <taxon>Magnoliopsida</taxon>
        <taxon>eudicotyledons</taxon>
        <taxon>Gunneridae</taxon>
        <taxon>Pentapetalae</taxon>
        <taxon>asterids</taxon>
        <taxon>lamiids</taxon>
        <taxon>Gentianales</taxon>
        <taxon>Rubiaceae</taxon>
        <taxon>Cinchonoideae</taxon>
        <taxon>Cinchoneae</taxon>
        <taxon>Cinchona</taxon>
    </lineage>
</organism>
<evidence type="ECO:0000256" key="5">
    <source>
        <dbReference type="ARBA" id="ARBA00023242"/>
    </source>
</evidence>